<gene>
    <name evidence="2" type="ORF">LTRI10_LOCUS30218</name>
</gene>
<dbReference type="EMBL" id="OZ034818">
    <property type="protein sequence ID" value="CAL1389352.1"/>
    <property type="molecule type" value="Genomic_DNA"/>
</dbReference>
<name>A0AAV2EUH3_9ROSI</name>
<sequence length="180" mass="20330">MAAATAGLDILGTQMPLHYDFHVTATVSQVKQTIYLRHGLPIFRQTLRLLPAGRILHDDDTLASYGIAEGMNVQLLLHVSRGQGSDVPIHVDLRSPQFPKWQATVRCRETSTLAEFKNLAAEELRWAGPEGMELHRGPHVGRLDREENLGRPIWEYLIMDRTVVWVKFTFNVPQNGTRAP</sequence>
<evidence type="ECO:0000259" key="1">
    <source>
        <dbReference type="PROSITE" id="PS50053"/>
    </source>
</evidence>
<dbReference type="AlphaFoldDB" id="A0AAV2EUH3"/>
<protein>
    <recommendedName>
        <fullName evidence="1">Ubiquitin-like domain-containing protein</fullName>
    </recommendedName>
</protein>
<proteinExistence type="predicted"/>
<keyword evidence="3" id="KW-1185">Reference proteome</keyword>
<dbReference type="PROSITE" id="PS50053">
    <property type="entry name" value="UBIQUITIN_2"/>
    <property type="match status" value="1"/>
</dbReference>
<dbReference type="SUPFAM" id="SSF54236">
    <property type="entry name" value="Ubiquitin-like"/>
    <property type="match status" value="1"/>
</dbReference>
<dbReference type="SMART" id="SM00213">
    <property type="entry name" value="UBQ"/>
    <property type="match status" value="1"/>
</dbReference>
<organism evidence="2 3">
    <name type="scientific">Linum trigynum</name>
    <dbReference type="NCBI Taxonomy" id="586398"/>
    <lineage>
        <taxon>Eukaryota</taxon>
        <taxon>Viridiplantae</taxon>
        <taxon>Streptophyta</taxon>
        <taxon>Embryophyta</taxon>
        <taxon>Tracheophyta</taxon>
        <taxon>Spermatophyta</taxon>
        <taxon>Magnoliopsida</taxon>
        <taxon>eudicotyledons</taxon>
        <taxon>Gunneridae</taxon>
        <taxon>Pentapetalae</taxon>
        <taxon>rosids</taxon>
        <taxon>fabids</taxon>
        <taxon>Malpighiales</taxon>
        <taxon>Linaceae</taxon>
        <taxon>Linum</taxon>
    </lineage>
</organism>
<dbReference type="InterPro" id="IPR000626">
    <property type="entry name" value="Ubiquitin-like_dom"/>
</dbReference>
<evidence type="ECO:0000313" key="3">
    <source>
        <dbReference type="Proteomes" id="UP001497516"/>
    </source>
</evidence>
<dbReference type="InterPro" id="IPR029071">
    <property type="entry name" value="Ubiquitin-like_domsf"/>
</dbReference>
<evidence type="ECO:0000313" key="2">
    <source>
        <dbReference type="EMBL" id="CAL1389352.1"/>
    </source>
</evidence>
<dbReference type="Proteomes" id="UP001497516">
    <property type="component" value="Chromosome 5"/>
</dbReference>
<dbReference type="Gene3D" id="3.10.20.90">
    <property type="entry name" value="Phosphatidylinositol 3-kinase Catalytic Subunit, Chain A, domain 1"/>
    <property type="match status" value="1"/>
</dbReference>
<accession>A0AAV2EUH3</accession>
<dbReference type="CDD" id="cd17039">
    <property type="entry name" value="Ubl_ubiquitin_like"/>
    <property type="match status" value="1"/>
</dbReference>
<dbReference type="Pfam" id="PF00240">
    <property type="entry name" value="ubiquitin"/>
    <property type="match status" value="1"/>
</dbReference>
<reference evidence="2 3" key="1">
    <citation type="submission" date="2024-04" db="EMBL/GenBank/DDBJ databases">
        <authorList>
            <person name="Fracassetti M."/>
        </authorList>
    </citation>
    <scope>NUCLEOTIDE SEQUENCE [LARGE SCALE GENOMIC DNA]</scope>
</reference>
<feature type="domain" description="Ubiquitin-like" evidence="1">
    <location>
        <begin position="19"/>
        <end position="82"/>
    </location>
</feature>